<evidence type="ECO:0000313" key="3">
    <source>
        <dbReference type="EMBL" id="MBX0296602.1"/>
    </source>
</evidence>
<dbReference type="Gene3D" id="3.10.129.10">
    <property type="entry name" value="Hotdog Thioesterase"/>
    <property type="match status" value="1"/>
</dbReference>
<sequence length="136" mass="15018">MQTPGSLGIGDRVTFTKTLTEDDVRKFAEATSDTNALHLNDAFAEKTRFGRRIAHGTLVSGMISAALACFPGVTIYISQNLEFKRPVDIDATLTATCEIIEDLEDDKYRITTRIENEDDEIVIHGTATVLIDELPE</sequence>
<dbReference type="GO" id="GO:0019171">
    <property type="term" value="F:(3R)-hydroxyacyl-[acyl-carrier-protein] dehydratase activity"/>
    <property type="evidence" value="ECO:0007669"/>
    <property type="project" value="TreeGrafter"/>
</dbReference>
<proteinExistence type="predicted"/>
<dbReference type="EMBL" id="RKLT01000008">
    <property type="protein sequence ID" value="MBX0296602.1"/>
    <property type="molecule type" value="Genomic_DNA"/>
</dbReference>
<feature type="transmembrane region" description="Helical" evidence="1">
    <location>
        <begin position="56"/>
        <end position="77"/>
    </location>
</feature>
<dbReference type="GO" id="GO:0006633">
    <property type="term" value="P:fatty acid biosynthetic process"/>
    <property type="evidence" value="ECO:0007669"/>
    <property type="project" value="TreeGrafter"/>
</dbReference>
<accession>A0AAW4PFS0</accession>
<evidence type="ECO:0000259" key="2">
    <source>
        <dbReference type="Pfam" id="PF01575"/>
    </source>
</evidence>
<dbReference type="InterPro" id="IPR002539">
    <property type="entry name" value="MaoC-like_dom"/>
</dbReference>
<dbReference type="SUPFAM" id="SSF54637">
    <property type="entry name" value="Thioesterase/thiol ester dehydrase-isomerase"/>
    <property type="match status" value="1"/>
</dbReference>
<dbReference type="InterPro" id="IPR050965">
    <property type="entry name" value="UPF0336/Enoyl-CoA_hydratase"/>
</dbReference>
<dbReference type="InterPro" id="IPR029069">
    <property type="entry name" value="HotDog_dom_sf"/>
</dbReference>
<dbReference type="Proteomes" id="UP001430455">
    <property type="component" value="Unassembled WGS sequence"/>
</dbReference>
<organism evidence="3 4">
    <name type="scientific">Haloarcula nitratireducens</name>
    <dbReference type="NCBI Taxonomy" id="2487749"/>
    <lineage>
        <taxon>Archaea</taxon>
        <taxon>Methanobacteriati</taxon>
        <taxon>Methanobacteriota</taxon>
        <taxon>Stenosarchaea group</taxon>
        <taxon>Halobacteria</taxon>
        <taxon>Halobacteriales</taxon>
        <taxon>Haloarculaceae</taxon>
        <taxon>Haloarcula</taxon>
    </lineage>
</organism>
<evidence type="ECO:0000256" key="1">
    <source>
        <dbReference type="SAM" id="Phobius"/>
    </source>
</evidence>
<keyword evidence="1" id="KW-1133">Transmembrane helix</keyword>
<evidence type="ECO:0000313" key="4">
    <source>
        <dbReference type="Proteomes" id="UP001430455"/>
    </source>
</evidence>
<dbReference type="AlphaFoldDB" id="A0AAW4PFS0"/>
<comment type="caution">
    <text evidence="3">The sequence shown here is derived from an EMBL/GenBank/DDBJ whole genome shotgun (WGS) entry which is preliminary data.</text>
</comment>
<keyword evidence="1" id="KW-0472">Membrane</keyword>
<feature type="domain" description="MaoC-like" evidence="2">
    <location>
        <begin position="16"/>
        <end position="101"/>
    </location>
</feature>
<reference evidence="3 4" key="1">
    <citation type="submission" date="2021-06" db="EMBL/GenBank/DDBJ databases">
        <title>Halomicroarcula sp. a new haloarchaeum isolated from saline soil.</title>
        <authorList>
            <person name="Duran-Viseras A."/>
            <person name="Sanchez-Porro C."/>
            <person name="Ventosa A."/>
        </authorList>
    </citation>
    <scope>NUCLEOTIDE SEQUENCE [LARGE SCALE GENOMIC DNA]</scope>
    <source>
        <strain evidence="3 4">F27</strain>
    </source>
</reference>
<dbReference type="PANTHER" id="PTHR43437">
    <property type="entry name" value="HYDROXYACYL-THIOESTER DEHYDRATASE TYPE 2, MITOCHONDRIAL-RELATED"/>
    <property type="match status" value="1"/>
</dbReference>
<dbReference type="CDD" id="cd03449">
    <property type="entry name" value="R_hydratase"/>
    <property type="match status" value="1"/>
</dbReference>
<keyword evidence="1" id="KW-0812">Transmembrane</keyword>
<protein>
    <submittedName>
        <fullName evidence="3">MaoC family dehydratase</fullName>
    </submittedName>
</protein>
<gene>
    <name evidence="3" type="ORF">EGH23_17120</name>
</gene>
<dbReference type="PANTHER" id="PTHR43437:SF3">
    <property type="entry name" value="HYDROXYACYL-THIOESTER DEHYDRATASE TYPE 2, MITOCHONDRIAL"/>
    <property type="match status" value="1"/>
</dbReference>
<name>A0AAW4PFS0_9EURY</name>
<keyword evidence="4" id="KW-1185">Reference proteome</keyword>
<dbReference type="Pfam" id="PF01575">
    <property type="entry name" value="MaoC_dehydratas"/>
    <property type="match status" value="1"/>
</dbReference>